<feature type="transmembrane region" description="Helical" evidence="1">
    <location>
        <begin position="12"/>
        <end position="30"/>
    </location>
</feature>
<keyword evidence="3" id="KW-1185">Reference proteome</keyword>
<gene>
    <name evidence="2" type="ORF">Y1Q_0015858</name>
</gene>
<accession>A0A151MHA5</accession>
<evidence type="ECO:0000313" key="3">
    <source>
        <dbReference type="Proteomes" id="UP000050525"/>
    </source>
</evidence>
<name>A0A151MHA5_ALLMI</name>
<keyword evidence="1" id="KW-1133">Transmembrane helix</keyword>
<dbReference type="AlphaFoldDB" id="A0A151MHA5"/>
<dbReference type="PhylomeDB" id="A0A151MHA5"/>
<comment type="caution">
    <text evidence="2">The sequence shown here is derived from an EMBL/GenBank/DDBJ whole genome shotgun (WGS) entry which is preliminary data.</text>
</comment>
<dbReference type="EMBL" id="AKHW03006164">
    <property type="protein sequence ID" value="KYO23873.1"/>
    <property type="molecule type" value="Genomic_DNA"/>
</dbReference>
<dbReference type="Proteomes" id="UP000050525">
    <property type="component" value="Unassembled WGS sequence"/>
</dbReference>
<organism evidence="2 3">
    <name type="scientific">Alligator mississippiensis</name>
    <name type="common">American alligator</name>
    <dbReference type="NCBI Taxonomy" id="8496"/>
    <lineage>
        <taxon>Eukaryota</taxon>
        <taxon>Metazoa</taxon>
        <taxon>Chordata</taxon>
        <taxon>Craniata</taxon>
        <taxon>Vertebrata</taxon>
        <taxon>Euteleostomi</taxon>
        <taxon>Archelosauria</taxon>
        <taxon>Archosauria</taxon>
        <taxon>Crocodylia</taxon>
        <taxon>Alligatoridae</taxon>
        <taxon>Alligatorinae</taxon>
        <taxon>Alligator</taxon>
    </lineage>
</organism>
<sequence length="76" mass="8906">MNASTKKAIRRLMLVELAGVVAAYAVYFRLHTNQDFRHTMHKRFPAILEAYYKCNEQCGICDIRKKDQIKWSNSVN</sequence>
<reference evidence="2 3" key="1">
    <citation type="journal article" date="2012" name="Genome Biol.">
        <title>Sequencing three crocodilian genomes to illuminate the evolution of archosaurs and amniotes.</title>
        <authorList>
            <person name="St John J.A."/>
            <person name="Braun E.L."/>
            <person name="Isberg S.R."/>
            <person name="Miles L.G."/>
            <person name="Chong A.Y."/>
            <person name="Gongora J."/>
            <person name="Dalzell P."/>
            <person name="Moran C."/>
            <person name="Bed'hom B."/>
            <person name="Abzhanov A."/>
            <person name="Burgess S.C."/>
            <person name="Cooksey A.M."/>
            <person name="Castoe T.A."/>
            <person name="Crawford N.G."/>
            <person name="Densmore L.D."/>
            <person name="Drew J.C."/>
            <person name="Edwards S.V."/>
            <person name="Faircloth B.C."/>
            <person name="Fujita M.K."/>
            <person name="Greenwold M.J."/>
            <person name="Hoffmann F.G."/>
            <person name="Howard J.M."/>
            <person name="Iguchi T."/>
            <person name="Janes D.E."/>
            <person name="Khan S.Y."/>
            <person name="Kohno S."/>
            <person name="de Koning A.J."/>
            <person name="Lance S.L."/>
            <person name="McCarthy F.M."/>
            <person name="McCormack J.E."/>
            <person name="Merchant M.E."/>
            <person name="Peterson D.G."/>
            <person name="Pollock D.D."/>
            <person name="Pourmand N."/>
            <person name="Raney B.J."/>
            <person name="Roessler K.A."/>
            <person name="Sanford J.R."/>
            <person name="Sawyer R.H."/>
            <person name="Schmidt C.J."/>
            <person name="Triplett E.W."/>
            <person name="Tuberville T.D."/>
            <person name="Venegas-Anaya M."/>
            <person name="Howard J.T."/>
            <person name="Jarvis E.D."/>
            <person name="Guillette L.J.Jr."/>
            <person name="Glenn T.C."/>
            <person name="Green R.E."/>
            <person name="Ray D.A."/>
        </authorList>
    </citation>
    <scope>NUCLEOTIDE SEQUENCE [LARGE SCALE GENOMIC DNA]</scope>
    <source>
        <strain evidence="2">KSC_2009_1</strain>
    </source>
</reference>
<dbReference type="PANTHER" id="PTHR38001:SF1">
    <property type="entry name" value="PROTEIN CEBPZOS"/>
    <property type="match status" value="1"/>
</dbReference>
<proteinExistence type="predicted"/>
<keyword evidence="1" id="KW-0472">Membrane</keyword>
<dbReference type="PANTHER" id="PTHR38001">
    <property type="entry name" value="PROTEIN CEBPZOS"/>
    <property type="match status" value="1"/>
</dbReference>
<evidence type="ECO:0000313" key="2">
    <source>
        <dbReference type="EMBL" id="KYO23873.1"/>
    </source>
</evidence>
<keyword evidence="1" id="KW-0812">Transmembrane</keyword>
<evidence type="ECO:0000256" key="1">
    <source>
        <dbReference type="SAM" id="Phobius"/>
    </source>
</evidence>
<dbReference type="InterPro" id="IPR037764">
    <property type="entry name" value="CEBPZOS"/>
</dbReference>
<protein>
    <submittedName>
        <fullName evidence="2">Protein CEBPZOS-like</fullName>
    </submittedName>
</protein>